<protein>
    <recommendedName>
        <fullName evidence="3">YobI-like P-loop NTPase domain-containing protein</fullName>
    </recommendedName>
</protein>
<keyword evidence="2" id="KW-0472">Membrane</keyword>
<evidence type="ECO:0000256" key="2">
    <source>
        <dbReference type="SAM" id="Phobius"/>
    </source>
</evidence>
<sequence length="500" mass="58616">MSQIHFEKLTPVKDVDLRIYNDALNFVFENNDIRNVAVSGAYSAGKSSVIESYKDKHKELSFLHISLANFETTEQQSIEDKNNNSSSNDTETDVKKDSNTSNIKESILEGKILNQLLHQIDVSKIPQTNFRVKQKISEESIFRITLKGIIFIIFALHICFFDKWCNFVSSLIQFKFLSFLEITTKSISLLFSGLIIFIITCDALYNLIKTQKNKSIFKRLKFQGNEIEIFEKSDESYFDKYLNEVLYLFDNANADVIVFEDMDRYNINQVFQRLREINGLINLNRTKEDENPLRFFYLIRDDIFVSKDRTKFFDFIIPVVPVIDSSNSYDQFISHFENGGVLEKFDKHFLQGVSLYIDDMRILKNIYNEFMVYYNRIGTTEQDYNKLLAIIAYKNIFPRDFSDTQINVGFVSTLFNSQKEIIKDNINSIDTKTQALKEKNDLCKKEHLKNVDELNLIYTKKNYYGVLDTSNPEYIKRKEIVDMIRNNKVDDLTKQITELE</sequence>
<feature type="region of interest" description="Disordered" evidence="1">
    <location>
        <begin position="74"/>
        <end position="98"/>
    </location>
</feature>
<dbReference type="AlphaFoldDB" id="A0A386H5I3"/>
<evidence type="ECO:0000259" key="3">
    <source>
        <dbReference type="Pfam" id="PF20693"/>
    </source>
</evidence>
<evidence type="ECO:0000256" key="1">
    <source>
        <dbReference type="SAM" id="MobiDB-lite"/>
    </source>
</evidence>
<keyword evidence="2" id="KW-1133">Transmembrane helix</keyword>
<proteinExistence type="predicted"/>
<dbReference type="KEGG" id="cfer:D4Z93_09805"/>
<organism evidence="4 5">
    <name type="scientific">Clostridium fermenticellae</name>
    <dbReference type="NCBI Taxonomy" id="2068654"/>
    <lineage>
        <taxon>Bacteria</taxon>
        <taxon>Bacillati</taxon>
        <taxon>Bacillota</taxon>
        <taxon>Clostridia</taxon>
        <taxon>Eubacteriales</taxon>
        <taxon>Clostridiaceae</taxon>
        <taxon>Clostridium</taxon>
    </lineage>
</organism>
<accession>A0A386H5I3</accession>
<evidence type="ECO:0000313" key="4">
    <source>
        <dbReference type="EMBL" id="AYD40803.1"/>
    </source>
</evidence>
<dbReference type="EMBL" id="CP032416">
    <property type="protein sequence ID" value="AYD40803.1"/>
    <property type="molecule type" value="Genomic_DNA"/>
</dbReference>
<name>A0A386H5I3_9CLOT</name>
<keyword evidence="5" id="KW-1185">Reference proteome</keyword>
<feature type="transmembrane region" description="Helical" evidence="2">
    <location>
        <begin position="141"/>
        <end position="161"/>
    </location>
</feature>
<gene>
    <name evidence="4" type="ORF">D4Z93_09805</name>
</gene>
<reference evidence="4 5" key="1">
    <citation type="journal article" date="2019" name="Int. J. Syst. Evol. Microbiol.">
        <title>Clostridium fermenticellae sp. nov., isolated from the mud in a fermentation cellar for the production of the Chinese liquor, baijiu.</title>
        <authorList>
            <person name="Xu P.X."/>
            <person name="Chai L.J."/>
            <person name="Qiu T."/>
            <person name="Zhang X.J."/>
            <person name="Lu Z.M."/>
            <person name="Xiao C."/>
            <person name="Wang S.T."/>
            <person name="Shen C.H."/>
            <person name="Shi J.S."/>
            <person name="Xu Z.H."/>
        </authorList>
    </citation>
    <scope>NUCLEOTIDE SEQUENCE [LARGE SCALE GENOMIC DNA]</scope>
    <source>
        <strain evidence="4 5">JN500901</strain>
    </source>
</reference>
<keyword evidence="2" id="KW-0812">Transmembrane</keyword>
<dbReference type="Pfam" id="PF20693">
    <property type="entry name" value="YobI-ATPase"/>
    <property type="match status" value="1"/>
</dbReference>
<dbReference type="OrthoDB" id="1701659at2"/>
<evidence type="ECO:0000313" key="5">
    <source>
        <dbReference type="Proteomes" id="UP000266301"/>
    </source>
</evidence>
<feature type="transmembrane region" description="Helical" evidence="2">
    <location>
        <begin position="187"/>
        <end position="208"/>
    </location>
</feature>
<dbReference type="Proteomes" id="UP000266301">
    <property type="component" value="Chromosome"/>
</dbReference>
<feature type="domain" description="YobI-like P-loop NTPase" evidence="3">
    <location>
        <begin position="20"/>
        <end position="411"/>
    </location>
</feature>
<dbReference type="RefSeq" id="WP_119973129.1">
    <property type="nucleotide sequence ID" value="NZ_CP032416.1"/>
</dbReference>
<dbReference type="InterPro" id="IPR048428">
    <property type="entry name" value="YobI-NTPase"/>
</dbReference>